<proteinExistence type="predicted"/>
<feature type="chain" id="PRO_5031302866" evidence="1">
    <location>
        <begin position="16"/>
        <end position="119"/>
    </location>
</feature>
<dbReference type="EMBL" id="HBEZ01019787">
    <property type="protein sequence ID" value="CAD8633265.1"/>
    <property type="molecule type" value="Transcribed_RNA"/>
</dbReference>
<gene>
    <name evidence="2" type="ORF">CCUR1050_LOCUS10946</name>
</gene>
<evidence type="ECO:0000256" key="1">
    <source>
        <dbReference type="SAM" id="SignalP"/>
    </source>
</evidence>
<accession>A0A7S0QEA0</accession>
<keyword evidence="1" id="KW-0732">Signal</keyword>
<feature type="signal peptide" evidence="1">
    <location>
        <begin position="1"/>
        <end position="15"/>
    </location>
</feature>
<protein>
    <submittedName>
        <fullName evidence="2">Uncharacterized protein</fullName>
    </submittedName>
</protein>
<dbReference type="AlphaFoldDB" id="A0A7S0QEA0"/>
<sequence>MRFVLGLLLVPFTLAFVAMPTTPSGLRSKQCSGVLGASMISAAKKSYRRQFGYPAVTAGKLTDAATVKKSHEAKGEGWIYRAPKSEKFEDGSKFWARIEAEERNAKIDVKRFHNTKTVG</sequence>
<reference evidence="2" key="1">
    <citation type="submission" date="2021-01" db="EMBL/GenBank/DDBJ databases">
        <authorList>
            <person name="Corre E."/>
            <person name="Pelletier E."/>
            <person name="Niang G."/>
            <person name="Scheremetjew M."/>
            <person name="Finn R."/>
            <person name="Kale V."/>
            <person name="Holt S."/>
            <person name="Cochrane G."/>
            <person name="Meng A."/>
            <person name="Brown T."/>
            <person name="Cohen L."/>
        </authorList>
    </citation>
    <scope>NUCLEOTIDE SEQUENCE</scope>
    <source>
        <strain evidence="2">CCAP979/52</strain>
    </source>
</reference>
<evidence type="ECO:0000313" key="2">
    <source>
        <dbReference type="EMBL" id="CAD8633265.1"/>
    </source>
</evidence>
<organism evidence="2">
    <name type="scientific">Cryptomonas curvata</name>
    <dbReference type="NCBI Taxonomy" id="233186"/>
    <lineage>
        <taxon>Eukaryota</taxon>
        <taxon>Cryptophyceae</taxon>
        <taxon>Cryptomonadales</taxon>
        <taxon>Cryptomonadaceae</taxon>
        <taxon>Cryptomonas</taxon>
    </lineage>
</organism>
<name>A0A7S0QEA0_9CRYP</name>